<dbReference type="PANTHER" id="PTHR37984">
    <property type="entry name" value="PROTEIN CBG26694"/>
    <property type="match status" value="1"/>
</dbReference>
<dbReference type="SUPFAM" id="SSF53098">
    <property type="entry name" value="Ribonuclease H-like"/>
    <property type="match status" value="1"/>
</dbReference>
<dbReference type="Gene3D" id="1.10.340.70">
    <property type="match status" value="1"/>
</dbReference>
<evidence type="ECO:0000313" key="2">
    <source>
        <dbReference type="EMBL" id="MBY72149.1"/>
    </source>
</evidence>
<reference evidence="4" key="2">
    <citation type="submission" date="2025-04" db="UniProtKB">
        <authorList>
            <consortium name="RefSeq"/>
        </authorList>
    </citation>
    <scope>IDENTIFICATION</scope>
    <source>
        <tissue evidence="4">Whole body</tissue>
    </source>
</reference>
<accession>A0A2S2Q363</accession>
<proteinExistence type="predicted"/>
<dbReference type="AlphaFoldDB" id="A0A2S2Q363"/>
<dbReference type="InterPro" id="IPR012337">
    <property type="entry name" value="RNaseH-like_sf"/>
</dbReference>
<keyword evidence="3" id="KW-1185">Reference proteome</keyword>
<protein>
    <submittedName>
        <fullName evidence="2 4">KRAB-A domain-containing protein 2</fullName>
    </submittedName>
</protein>
<feature type="domain" description="Integrase catalytic" evidence="1">
    <location>
        <begin position="145"/>
        <end position="310"/>
    </location>
</feature>
<dbReference type="InterPro" id="IPR036397">
    <property type="entry name" value="RNaseH_sf"/>
</dbReference>
<reference evidence="2" key="1">
    <citation type="submission" date="2018-04" db="EMBL/GenBank/DDBJ databases">
        <title>Transcriptome assembly of Sipha flava.</title>
        <authorList>
            <person name="Scully E.D."/>
            <person name="Geib S.M."/>
            <person name="Palmer N.A."/>
            <person name="Koch K."/>
            <person name="Bradshaw J."/>
            <person name="Heng-Moss T."/>
            <person name="Sarath G."/>
        </authorList>
    </citation>
    <scope>NUCLEOTIDE SEQUENCE</scope>
</reference>
<organism evidence="2">
    <name type="scientific">Sipha flava</name>
    <name type="common">yellow sugarcane aphid</name>
    <dbReference type="NCBI Taxonomy" id="143950"/>
    <lineage>
        <taxon>Eukaryota</taxon>
        <taxon>Metazoa</taxon>
        <taxon>Ecdysozoa</taxon>
        <taxon>Arthropoda</taxon>
        <taxon>Hexapoda</taxon>
        <taxon>Insecta</taxon>
        <taxon>Pterygota</taxon>
        <taxon>Neoptera</taxon>
        <taxon>Paraneoptera</taxon>
        <taxon>Hemiptera</taxon>
        <taxon>Sternorrhyncha</taxon>
        <taxon>Aphidomorpha</taxon>
        <taxon>Aphidoidea</taxon>
        <taxon>Aphididae</taxon>
        <taxon>Sipha</taxon>
    </lineage>
</organism>
<dbReference type="GO" id="GO:0003676">
    <property type="term" value="F:nucleic acid binding"/>
    <property type="evidence" value="ECO:0007669"/>
    <property type="project" value="InterPro"/>
</dbReference>
<dbReference type="Gene3D" id="3.30.420.10">
    <property type="entry name" value="Ribonuclease H-like superfamily/Ribonuclease H"/>
    <property type="match status" value="1"/>
</dbReference>
<evidence type="ECO:0000259" key="1">
    <source>
        <dbReference type="PROSITE" id="PS50994"/>
    </source>
</evidence>
<name>A0A2S2Q363_9HEMI</name>
<dbReference type="GO" id="GO:0015074">
    <property type="term" value="P:DNA integration"/>
    <property type="evidence" value="ECO:0007669"/>
    <property type="project" value="InterPro"/>
</dbReference>
<dbReference type="PROSITE" id="PS50994">
    <property type="entry name" value="INTEGRASE"/>
    <property type="match status" value="1"/>
</dbReference>
<dbReference type="RefSeq" id="XP_025423809.1">
    <property type="nucleotide sequence ID" value="XM_025568024.1"/>
</dbReference>
<evidence type="ECO:0000313" key="4">
    <source>
        <dbReference type="RefSeq" id="XP_025423809.1"/>
    </source>
</evidence>
<sequence length="313" mass="36465">MENKFVDSLNDILKFKKHNSTYLSERKYDDLLVHLKELKESKKTKTPNDYKLIKKYDILKVRDVERLVVPTNGGDRIRFYVKNEELFHILHEAHLSIGHGGRSRMEHVLNSKYKNITRETIMLYLGSCEFCQKKSSTSKNRLEVKHSAPEEKNSRCCEIGVIDMQTQPDGNYKFILVYQDHLTKFVNLRPLTHQRAHGEVACALLDIFTIFGAPTILQSDNGGKFANEVIEELWNTWKDLKMILKKPRHSQSQGSVEHDSQEVKLMLGTWLQNNKTKKWSEGLKLVQLMKNRSFHRGIKCSPYEAMFVSKPKI</sequence>
<dbReference type="OrthoDB" id="10038074at2759"/>
<dbReference type="EMBL" id="GGMS01002946">
    <property type="protein sequence ID" value="MBY72149.1"/>
    <property type="molecule type" value="Transcribed_RNA"/>
</dbReference>
<evidence type="ECO:0000313" key="3">
    <source>
        <dbReference type="Proteomes" id="UP000694846"/>
    </source>
</evidence>
<dbReference type="InterPro" id="IPR001584">
    <property type="entry name" value="Integrase_cat-core"/>
</dbReference>
<dbReference type="Proteomes" id="UP000694846">
    <property type="component" value="Unplaced"/>
</dbReference>
<dbReference type="PANTHER" id="PTHR37984:SF5">
    <property type="entry name" value="PROTEIN NYNRIN-LIKE"/>
    <property type="match status" value="1"/>
</dbReference>
<dbReference type="InterPro" id="IPR050951">
    <property type="entry name" value="Retrovirus_Pol_polyprotein"/>
</dbReference>
<gene>
    <name evidence="2" type="primary">KRBA2_14</name>
    <name evidence="4" type="synonym">LOC112693105</name>
    <name evidence="2" type="ORF">g.64548</name>
</gene>